<evidence type="ECO:0000256" key="8">
    <source>
        <dbReference type="ARBA" id="ARBA00037981"/>
    </source>
</evidence>
<evidence type="ECO:0000256" key="3">
    <source>
        <dbReference type="ARBA" id="ARBA00011738"/>
    </source>
</evidence>
<reference evidence="14" key="1">
    <citation type="journal article" date="2022" name="Front. Microbiol.">
        <title>New perspectives on an old grouping: The genomic and phenotypic variability of Oxalobacter formigenes and the implications for calcium oxalate stone prevention.</title>
        <authorList>
            <person name="Chmiel J.A."/>
            <person name="Carr C."/>
            <person name="Stuivenberg G.A."/>
            <person name="Venema R."/>
            <person name="Chanyi R.M."/>
            <person name="Al K.F."/>
            <person name="Giguere D."/>
            <person name="Say H."/>
            <person name="Akouris P.P."/>
            <person name="Dominguez Romero S.A."/>
            <person name="Kwong A."/>
            <person name="Tai V."/>
            <person name="Koval S.F."/>
            <person name="Razvi H."/>
            <person name="Bjazevic J."/>
            <person name="Burton J.P."/>
        </authorList>
    </citation>
    <scope>NUCLEOTIDE SEQUENCE</scope>
    <source>
        <strain evidence="14">WoOx3</strain>
    </source>
</reference>
<keyword evidence="7" id="KW-0560">Oxidoreductase</keyword>
<dbReference type="RefSeq" id="WP_269308668.1">
    <property type="nucleotide sequence ID" value="NZ_CP098242.1"/>
</dbReference>
<gene>
    <name evidence="14" type="ORF">NB640_10590</name>
</gene>
<keyword evidence="15" id="KW-1185">Reference proteome</keyword>
<dbReference type="KEGG" id="ovb:NB640_10590"/>
<dbReference type="Pfam" id="PF02525">
    <property type="entry name" value="Flavodoxin_2"/>
    <property type="match status" value="1"/>
</dbReference>
<dbReference type="SUPFAM" id="SSF52218">
    <property type="entry name" value="Flavoproteins"/>
    <property type="match status" value="1"/>
</dbReference>
<feature type="domain" description="Flavodoxin-like fold" evidence="13">
    <location>
        <begin position="2"/>
        <end position="188"/>
    </location>
</feature>
<dbReference type="PANTHER" id="PTHR46305">
    <property type="match status" value="1"/>
</dbReference>
<dbReference type="Proteomes" id="UP001156215">
    <property type="component" value="Chromosome"/>
</dbReference>
<comment type="catalytic activity">
    <reaction evidence="9">
        <text>a quinone + NADPH + H(+) = a quinol + NADP(+)</text>
        <dbReference type="Rhea" id="RHEA:46164"/>
        <dbReference type="ChEBI" id="CHEBI:15378"/>
        <dbReference type="ChEBI" id="CHEBI:24646"/>
        <dbReference type="ChEBI" id="CHEBI:57783"/>
        <dbReference type="ChEBI" id="CHEBI:58349"/>
        <dbReference type="ChEBI" id="CHEBI:132124"/>
        <dbReference type="EC" id="1.6.5.10"/>
    </reaction>
</comment>
<dbReference type="AlphaFoldDB" id="A0A9E9LVL2"/>
<evidence type="ECO:0000259" key="13">
    <source>
        <dbReference type="Pfam" id="PF02525"/>
    </source>
</evidence>
<dbReference type="Gene3D" id="3.40.50.360">
    <property type="match status" value="1"/>
</dbReference>
<evidence type="ECO:0000256" key="10">
    <source>
        <dbReference type="ARBA" id="ARBA00066843"/>
    </source>
</evidence>
<evidence type="ECO:0000256" key="6">
    <source>
        <dbReference type="ARBA" id="ARBA00022827"/>
    </source>
</evidence>
<dbReference type="FunFam" id="3.40.50.360:FF:000007">
    <property type="entry name" value="Drug activity modulator B"/>
    <property type="match status" value="1"/>
</dbReference>
<keyword evidence="6" id="KW-0274">FAD</keyword>
<protein>
    <recommendedName>
        <fullName evidence="11">NADPH:quinone oxidoreductase MdaB</fullName>
        <ecNumber evidence="10">1.6.5.10</ecNumber>
    </recommendedName>
    <alternativeName>
        <fullName evidence="12">Modulator of drug activity B</fullName>
    </alternativeName>
</protein>
<comment type="similarity">
    <text evidence="8">Belongs to the oxidoreductase MdaB family.</text>
</comment>
<proteinExistence type="inferred from homology"/>
<dbReference type="EMBL" id="CP098242">
    <property type="protein sequence ID" value="WAW09664.1"/>
    <property type="molecule type" value="Genomic_DNA"/>
</dbReference>
<comment type="subcellular location">
    <subcellularLocation>
        <location evidence="2">Cytoplasm</location>
    </subcellularLocation>
</comment>
<evidence type="ECO:0000256" key="2">
    <source>
        <dbReference type="ARBA" id="ARBA00004496"/>
    </source>
</evidence>
<evidence type="ECO:0000313" key="15">
    <source>
        <dbReference type="Proteomes" id="UP001156215"/>
    </source>
</evidence>
<sequence length="193" mass="21830">MTKILIINSMKPFAHSGGRLNTTLTQVAADCLKEKGHDVRITVVDDGYNIQEEVEKYLWADAIIYQIPGWWMGPPWILKKYMDDVFTEGHGKLYANDGRTRSDDAKKYGSGGLLQGRKYMISTTWNAPLEAFTDPSQFFEGVGIDGVMMPVHKANQFLGMAPLPTFMCNDVMKAPDVPAYEKQYREHLTRIFG</sequence>
<dbReference type="EC" id="1.6.5.10" evidence="10"/>
<dbReference type="InterPro" id="IPR029039">
    <property type="entry name" value="Flavoprotein-like_sf"/>
</dbReference>
<evidence type="ECO:0000256" key="11">
    <source>
        <dbReference type="ARBA" id="ARBA00070593"/>
    </source>
</evidence>
<keyword evidence="4" id="KW-0963">Cytoplasm</keyword>
<accession>A0A9E9LVL2</accession>
<evidence type="ECO:0000256" key="9">
    <source>
        <dbReference type="ARBA" id="ARBA00051965"/>
    </source>
</evidence>
<evidence type="ECO:0000256" key="7">
    <source>
        <dbReference type="ARBA" id="ARBA00023002"/>
    </source>
</evidence>
<dbReference type="InterPro" id="IPR003680">
    <property type="entry name" value="Flavodoxin_fold"/>
</dbReference>
<evidence type="ECO:0000256" key="4">
    <source>
        <dbReference type="ARBA" id="ARBA00022490"/>
    </source>
</evidence>
<keyword evidence="5" id="KW-0285">Flavoprotein</keyword>
<evidence type="ECO:0000256" key="5">
    <source>
        <dbReference type="ARBA" id="ARBA00022630"/>
    </source>
</evidence>
<evidence type="ECO:0000256" key="12">
    <source>
        <dbReference type="ARBA" id="ARBA00078609"/>
    </source>
</evidence>
<dbReference type="GO" id="GO:0005737">
    <property type="term" value="C:cytoplasm"/>
    <property type="evidence" value="ECO:0007669"/>
    <property type="project" value="UniProtKB-SubCell"/>
</dbReference>
<dbReference type="InterPro" id="IPR052397">
    <property type="entry name" value="NADPH-QR_MdaB"/>
</dbReference>
<dbReference type="PANTHER" id="PTHR46305:SF3">
    <property type="entry name" value="NADPH:QUINONE OXIDOREDUCTASE MDAB"/>
    <property type="match status" value="1"/>
</dbReference>
<dbReference type="GO" id="GO:0008753">
    <property type="term" value="F:NADPH dehydrogenase (quinone) activity"/>
    <property type="evidence" value="ECO:0007669"/>
    <property type="project" value="UniProtKB-EC"/>
</dbReference>
<evidence type="ECO:0000256" key="1">
    <source>
        <dbReference type="ARBA" id="ARBA00001974"/>
    </source>
</evidence>
<comment type="subunit">
    <text evidence="3">Homodimer.</text>
</comment>
<name>A0A9E9LVL2_9BURK</name>
<evidence type="ECO:0000313" key="14">
    <source>
        <dbReference type="EMBL" id="WAW09664.1"/>
    </source>
</evidence>
<comment type="cofactor">
    <cofactor evidence="1">
        <name>FAD</name>
        <dbReference type="ChEBI" id="CHEBI:57692"/>
    </cofactor>
</comment>
<organism evidence="14 15">
    <name type="scientific">Oxalobacter vibrioformis</name>
    <dbReference type="NCBI Taxonomy" id="933080"/>
    <lineage>
        <taxon>Bacteria</taxon>
        <taxon>Pseudomonadati</taxon>
        <taxon>Pseudomonadota</taxon>
        <taxon>Betaproteobacteria</taxon>
        <taxon>Burkholderiales</taxon>
        <taxon>Oxalobacteraceae</taxon>
        <taxon>Oxalobacter</taxon>
    </lineage>
</organism>